<dbReference type="Pfam" id="PF00534">
    <property type="entry name" value="Glycos_transf_1"/>
    <property type="match status" value="1"/>
</dbReference>
<dbReference type="InterPro" id="IPR050194">
    <property type="entry name" value="Glycosyltransferase_grp1"/>
</dbReference>
<name>A0A511QZM7_9DEIN</name>
<dbReference type="PANTHER" id="PTHR45947">
    <property type="entry name" value="SULFOQUINOVOSYL TRANSFERASE SQD2"/>
    <property type="match status" value="1"/>
</dbReference>
<dbReference type="OrthoDB" id="9802525at2"/>
<evidence type="ECO:0000313" key="3">
    <source>
        <dbReference type="EMBL" id="GEM82830.1"/>
    </source>
</evidence>
<evidence type="ECO:0000259" key="1">
    <source>
        <dbReference type="Pfam" id="PF00534"/>
    </source>
</evidence>
<reference evidence="3 4" key="1">
    <citation type="submission" date="2019-07" db="EMBL/GenBank/DDBJ databases">
        <title>Whole genome shotgun sequence of Meiothermus hypogaeus NBRC 106114.</title>
        <authorList>
            <person name="Hosoyama A."/>
            <person name="Uohara A."/>
            <person name="Ohji S."/>
            <person name="Ichikawa N."/>
        </authorList>
    </citation>
    <scope>NUCLEOTIDE SEQUENCE [LARGE SCALE GENOMIC DNA]</scope>
    <source>
        <strain evidence="3 4">NBRC 106114</strain>
    </source>
</reference>
<dbReference type="GO" id="GO:0016757">
    <property type="term" value="F:glycosyltransferase activity"/>
    <property type="evidence" value="ECO:0007669"/>
    <property type="project" value="InterPro"/>
</dbReference>
<dbReference type="Gene3D" id="3.40.50.2000">
    <property type="entry name" value="Glycogen Phosphorylase B"/>
    <property type="match status" value="2"/>
</dbReference>
<dbReference type="EMBL" id="BJXL01000022">
    <property type="protein sequence ID" value="GEM82830.1"/>
    <property type="molecule type" value="Genomic_DNA"/>
</dbReference>
<dbReference type="AlphaFoldDB" id="A0A511QZM7"/>
<comment type="caution">
    <text evidence="3">The sequence shown here is derived from an EMBL/GenBank/DDBJ whole genome shotgun (WGS) entry which is preliminary data.</text>
</comment>
<sequence length="390" mass="43784">MRLLLLSPDFPSAVHPSACIFVQTQALELQRLGLQIEVHAPLPLVLPGMGRLKPAWRSYAQIPAQYEVEGTRVYRPRYLAVPGENLWGWPHLLKAPTLPGDVAKYDLVHAHFAHPEGTLGLWLKRRWRKPLVVTLHGDDANTYPYQNPRYMRYFRQVLAQADLVLAVSEAIRQRTQALTQRPVLTHRVGLRLSPLQARPDKSTLRDQLGLPQDRFVLLFVGMLWKYKGVSELAQALHLLDDESLMAVFIGDGPLRETLVSTSRTSVVVLGQQPNSLVRTYMAAADAFILPSYREGLPTVVVEAGAAGLPVIASQYGGTPELINQQTGFPLEQVSPEAIIKALNELRKNPQEARARAERLQAHVYEHYDAAKNARTLLRFYQQLLSKEPVS</sequence>
<organism evidence="3 4">
    <name type="scientific">Meiothermus hypogaeus NBRC 106114</name>
    <dbReference type="NCBI Taxonomy" id="1227553"/>
    <lineage>
        <taxon>Bacteria</taxon>
        <taxon>Thermotogati</taxon>
        <taxon>Deinococcota</taxon>
        <taxon>Deinococci</taxon>
        <taxon>Thermales</taxon>
        <taxon>Thermaceae</taxon>
        <taxon>Meiothermus</taxon>
    </lineage>
</organism>
<dbReference type="Pfam" id="PF13439">
    <property type="entry name" value="Glyco_transf_4"/>
    <property type="match status" value="1"/>
</dbReference>
<dbReference type="InterPro" id="IPR028098">
    <property type="entry name" value="Glyco_trans_4-like_N"/>
</dbReference>
<keyword evidence="3" id="KW-0808">Transferase</keyword>
<feature type="domain" description="Glycosyltransferase subfamily 4-like N-terminal" evidence="2">
    <location>
        <begin position="23"/>
        <end position="177"/>
    </location>
</feature>
<protein>
    <submittedName>
        <fullName evidence="3">Putative teichuronic acid biosynthesis glycosyltransferase TuaC</fullName>
    </submittedName>
</protein>
<dbReference type="PANTHER" id="PTHR45947:SF15">
    <property type="entry name" value="TEICHURONIC ACID BIOSYNTHESIS GLYCOSYLTRANSFERASE TUAC-RELATED"/>
    <property type="match status" value="1"/>
</dbReference>
<dbReference type="RefSeq" id="WP_119341383.1">
    <property type="nucleotide sequence ID" value="NZ_BJXL01000022.1"/>
</dbReference>
<accession>A0A511QZM7</accession>
<dbReference type="InterPro" id="IPR001296">
    <property type="entry name" value="Glyco_trans_1"/>
</dbReference>
<evidence type="ECO:0000313" key="4">
    <source>
        <dbReference type="Proteomes" id="UP000321197"/>
    </source>
</evidence>
<dbReference type="SUPFAM" id="SSF53756">
    <property type="entry name" value="UDP-Glycosyltransferase/glycogen phosphorylase"/>
    <property type="match status" value="1"/>
</dbReference>
<gene>
    <name evidence="3" type="primary">tuaC</name>
    <name evidence="3" type="ORF">MHY01S_09960</name>
</gene>
<proteinExistence type="predicted"/>
<dbReference type="Proteomes" id="UP000321197">
    <property type="component" value="Unassembled WGS sequence"/>
</dbReference>
<evidence type="ECO:0000259" key="2">
    <source>
        <dbReference type="Pfam" id="PF13439"/>
    </source>
</evidence>
<feature type="domain" description="Glycosyl transferase family 1" evidence="1">
    <location>
        <begin position="201"/>
        <end position="355"/>
    </location>
</feature>